<protein>
    <submittedName>
        <fullName evidence="4">SDR family oxidoreductase</fullName>
    </submittedName>
</protein>
<dbReference type="PIRSF" id="PIRSF000126">
    <property type="entry name" value="11-beta-HSD1"/>
    <property type="match status" value="1"/>
</dbReference>
<keyword evidence="2" id="KW-0560">Oxidoreductase</keyword>
<comment type="caution">
    <text evidence="4">The sequence shown here is derived from an EMBL/GenBank/DDBJ whole genome shotgun (WGS) entry which is preliminary data.</text>
</comment>
<dbReference type="PANTHER" id="PTHR44196">
    <property type="entry name" value="DEHYDROGENASE/REDUCTASE SDR FAMILY MEMBER 7B"/>
    <property type="match status" value="1"/>
</dbReference>
<keyword evidence="5" id="KW-1185">Reference proteome</keyword>
<evidence type="ECO:0000256" key="2">
    <source>
        <dbReference type="ARBA" id="ARBA00023002"/>
    </source>
</evidence>
<accession>A0ABN3IYV7</accession>
<dbReference type="InterPro" id="IPR002347">
    <property type="entry name" value="SDR_fam"/>
</dbReference>
<proteinExistence type="inferred from homology"/>
<dbReference type="EMBL" id="BAAARW010000011">
    <property type="protein sequence ID" value="GAA2416688.1"/>
    <property type="molecule type" value="Genomic_DNA"/>
</dbReference>
<dbReference type="RefSeq" id="WP_344589437.1">
    <property type="nucleotide sequence ID" value="NZ_BAAARW010000011.1"/>
</dbReference>
<dbReference type="Gene3D" id="3.40.50.720">
    <property type="entry name" value="NAD(P)-binding Rossmann-like Domain"/>
    <property type="match status" value="1"/>
</dbReference>
<evidence type="ECO:0000313" key="5">
    <source>
        <dbReference type="Proteomes" id="UP001501231"/>
    </source>
</evidence>
<evidence type="ECO:0000256" key="1">
    <source>
        <dbReference type="ARBA" id="ARBA00006484"/>
    </source>
</evidence>
<dbReference type="PRINTS" id="PR00080">
    <property type="entry name" value="SDRFAMILY"/>
</dbReference>
<dbReference type="Proteomes" id="UP001501231">
    <property type="component" value="Unassembled WGS sequence"/>
</dbReference>
<evidence type="ECO:0000313" key="4">
    <source>
        <dbReference type="EMBL" id="GAA2416688.1"/>
    </source>
</evidence>
<dbReference type="SUPFAM" id="SSF51735">
    <property type="entry name" value="NAD(P)-binding Rossmann-fold domains"/>
    <property type="match status" value="1"/>
</dbReference>
<sequence>MPTALITGATAGIGAAFAHRLASDGFDLVLLARDADRLDGTAGELRDAYAVRTETLVADLATEEGIGAAEERCRAGVDLLVNNAGFGRKGTFLDVPVTDEAARLKVHCEAVLRLTHAALPGMLERRRGAVVNVSSVAAFATPGTYGASKAWVVSFSQGVARDIAGRPGGDRVRVMALCPGLVRTEFHERAGLDVSEVPGFMWLDRGEVVDAALRDLRRGVQVSVPGALYKAIAGLARVVPRDWVGRMASNARRRYGPSD</sequence>
<dbReference type="PRINTS" id="PR00081">
    <property type="entry name" value="GDHRDH"/>
</dbReference>
<evidence type="ECO:0000256" key="3">
    <source>
        <dbReference type="RuleBase" id="RU000363"/>
    </source>
</evidence>
<dbReference type="PANTHER" id="PTHR44196:SF2">
    <property type="entry name" value="SHORT-CHAIN DEHYDROGENASE-RELATED"/>
    <property type="match status" value="1"/>
</dbReference>
<dbReference type="InterPro" id="IPR036291">
    <property type="entry name" value="NAD(P)-bd_dom_sf"/>
</dbReference>
<gene>
    <name evidence="4" type="ORF">GCM10010191_28900</name>
</gene>
<name>A0ABN3IYV7_9ACTN</name>
<organism evidence="4 5">
    <name type="scientific">Actinomadura vinacea</name>
    <dbReference type="NCBI Taxonomy" id="115336"/>
    <lineage>
        <taxon>Bacteria</taxon>
        <taxon>Bacillati</taxon>
        <taxon>Actinomycetota</taxon>
        <taxon>Actinomycetes</taxon>
        <taxon>Streptosporangiales</taxon>
        <taxon>Thermomonosporaceae</taxon>
        <taxon>Actinomadura</taxon>
    </lineage>
</organism>
<comment type="similarity">
    <text evidence="1 3">Belongs to the short-chain dehydrogenases/reductases (SDR) family.</text>
</comment>
<dbReference type="Pfam" id="PF00106">
    <property type="entry name" value="adh_short"/>
    <property type="match status" value="1"/>
</dbReference>
<reference evidence="4 5" key="1">
    <citation type="journal article" date="2019" name="Int. J. Syst. Evol. Microbiol.">
        <title>The Global Catalogue of Microorganisms (GCM) 10K type strain sequencing project: providing services to taxonomists for standard genome sequencing and annotation.</title>
        <authorList>
            <consortium name="The Broad Institute Genomics Platform"/>
            <consortium name="The Broad Institute Genome Sequencing Center for Infectious Disease"/>
            <person name="Wu L."/>
            <person name="Ma J."/>
        </authorList>
    </citation>
    <scope>NUCLEOTIDE SEQUENCE [LARGE SCALE GENOMIC DNA]</scope>
    <source>
        <strain evidence="4 5">JCM 3325</strain>
    </source>
</reference>